<evidence type="ECO:0000313" key="2">
    <source>
        <dbReference type="EMBL" id="CAG4974068.1"/>
    </source>
</evidence>
<name>A0A8S3WSM9_PARAO</name>
<evidence type="ECO:0000313" key="3">
    <source>
        <dbReference type="Proteomes" id="UP000691718"/>
    </source>
</evidence>
<comment type="caution">
    <text evidence="2">The sequence shown here is derived from an EMBL/GenBank/DDBJ whole genome shotgun (WGS) entry which is preliminary data.</text>
</comment>
<sequence>MLVTRLEASPDLCETTQFFLAPHWQYAVLLAPNFPWLDVLLKKVAPSQPGEKELRTVSQRQGPLSAD</sequence>
<reference evidence="2" key="1">
    <citation type="submission" date="2021-04" db="EMBL/GenBank/DDBJ databases">
        <authorList>
            <person name="Tunstrom K."/>
        </authorList>
    </citation>
    <scope>NUCLEOTIDE SEQUENCE</scope>
</reference>
<feature type="region of interest" description="Disordered" evidence="1">
    <location>
        <begin position="48"/>
        <end position="67"/>
    </location>
</feature>
<keyword evidence="3" id="KW-1185">Reference proteome</keyword>
<organism evidence="2 3">
    <name type="scientific">Parnassius apollo</name>
    <name type="common">Apollo butterfly</name>
    <name type="synonym">Papilio apollo</name>
    <dbReference type="NCBI Taxonomy" id="110799"/>
    <lineage>
        <taxon>Eukaryota</taxon>
        <taxon>Metazoa</taxon>
        <taxon>Ecdysozoa</taxon>
        <taxon>Arthropoda</taxon>
        <taxon>Hexapoda</taxon>
        <taxon>Insecta</taxon>
        <taxon>Pterygota</taxon>
        <taxon>Neoptera</taxon>
        <taxon>Endopterygota</taxon>
        <taxon>Lepidoptera</taxon>
        <taxon>Glossata</taxon>
        <taxon>Ditrysia</taxon>
        <taxon>Papilionoidea</taxon>
        <taxon>Papilionidae</taxon>
        <taxon>Parnassiinae</taxon>
        <taxon>Parnassini</taxon>
        <taxon>Parnassius</taxon>
        <taxon>Parnassius</taxon>
    </lineage>
</organism>
<protein>
    <submittedName>
        <fullName evidence="2">(apollo) hypothetical protein</fullName>
    </submittedName>
</protein>
<evidence type="ECO:0000256" key="1">
    <source>
        <dbReference type="SAM" id="MobiDB-lite"/>
    </source>
</evidence>
<proteinExistence type="predicted"/>
<dbReference type="Proteomes" id="UP000691718">
    <property type="component" value="Unassembled WGS sequence"/>
</dbReference>
<dbReference type="EMBL" id="CAJQZP010000643">
    <property type="protein sequence ID" value="CAG4974068.1"/>
    <property type="molecule type" value="Genomic_DNA"/>
</dbReference>
<feature type="compositionally biased region" description="Polar residues" evidence="1">
    <location>
        <begin position="56"/>
        <end position="67"/>
    </location>
</feature>
<dbReference type="AlphaFoldDB" id="A0A8S3WSM9"/>
<accession>A0A8S3WSM9</accession>
<gene>
    <name evidence="2" type="ORF">PAPOLLO_LOCUS8863</name>
</gene>